<sequence>MNQTLRDSIQWHFREGYTLMKTWEILSWSNRGLRLEEVKGVFEELESRIPKAGIRKEKIAA</sequence>
<accession>A0ABX4NBE0</accession>
<organism evidence="1 2">
    <name type="scientific">Leptospira kmetyi</name>
    <dbReference type="NCBI Taxonomy" id="408139"/>
    <lineage>
        <taxon>Bacteria</taxon>
        <taxon>Pseudomonadati</taxon>
        <taxon>Spirochaetota</taxon>
        <taxon>Spirochaetia</taxon>
        <taxon>Leptospirales</taxon>
        <taxon>Leptospiraceae</taxon>
        <taxon>Leptospira</taxon>
    </lineage>
</organism>
<reference evidence="1 2" key="1">
    <citation type="submission" date="2017-07" db="EMBL/GenBank/DDBJ databases">
        <title>Leptospira spp. isolated from tropical soils.</title>
        <authorList>
            <person name="Thibeaux R."/>
            <person name="Iraola G."/>
            <person name="Ferres I."/>
            <person name="Bierque E."/>
            <person name="Girault D."/>
            <person name="Soupe-Gilbert M.-E."/>
            <person name="Picardeau M."/>
            <person name="Goarant C."/>
        </authorList>
    </citation>
    <scope>NUCLEOTIDE SEQUENCE [LARGE SCALE GENOMIC DNA]</scope>
    <source>
        <strain evidence="1 2">JW2-C-B1</strain>
    </source>
</reference>
<dbReference type="RefSeq" id="WP_100738996.1">
    <property type="nucleotide sequence ID" value="NZ_NPDO01000018.1"/>
</dbReference>
<proteinExistence type="predicted"/>
<keyword evidence="2" id="KW-1185">Reference proteome</keyword>
<dbReference type="EMBL" id="NPDP01000033">
    <property type="protein sequence ID" value="PJZ28730.1"/>
    <property type="molecule type" value="Genomic_DNA"/>
</dbReference>
<gene>
    <name evidence="1" type="ORF">CH378_16145</name>
</gene>
<evidence type="ECO:0000313" key="1">
    <source>
        <dbReference type="EMBL" id="PJZ28730.1"/>
    </source>
</evidence>
<evidence type="ECO:0000313" key="2">
    <source>
        <dbReference type="Proteomes" id="UP000231919"/>
    </source>
</evidence>
<dbReference type="Proteomes" id="UP000231919">
    <property type="component" value="Unassembled WGS sequence"/>
</dbReference>
<protein>
    <submittedName>
        <fullName evidence="1">Uncharacterized protein</fullName>
    </submittedName>
</protein>
<comment type="caution">
    <text evidence="1">The sequence shown here is derived from an EMBL/GenBank/DDBJ whole genome shotgun (WGS) entry which is preliminary data.</text>
</comment>
<name>A0ABX4NBE0_9LEPT</name>